<evidence type="ECO:0000313" key="1">
    <source>
        <dbReference type="EMBL" id="KGI78924.1"/>
    </source>
</evidence>
<dbReference type="InterPro" id="IPR034756">
    <property type="entry name" value="T2SSM_b"/>
</dbReference>
<name>A0A099CYV7_9GAMM</name>
<dbReference type="EMBL" id="JROI01000005">
    <property type="protein sequence ID" value="KGI78924.1"/>
    <property type="molecule type" value="Genomic_DNA"/>
</dbReference>
<evidence type="ECO:0000313" key="2">
    <source>
        <dbReference type="EMBL" id="MBB6184578.1"/>
    </source>
</evidence>
<comment type="caution">
    <text evidence="1">The sequence shown here is derived from an EMBL/GenBank/DDBJ whole genome shotgun (WGS) entry which is preliminary data.</text>
</comment>
<dbReference type="OrthoDB" id="5767259at2"/>
<evidence type="ECO:0000313" key="4">
    <source>
        <dbReference type="Proteomes" id="UP000560000"/>
    </source>
</evidence>
<dbReference type="EMBL" id="JACHET010000001">
    <property type="protein sequence ID" value="MBB6184578.1"/>
    <property type="molecule type" value="Genomic_DNA"/>
</dbReference>
<dbReference type="Proteomes" id="UP000560000">
    <property type="component" value="Unassembled WGS sequence"/>
</dbReference>
<gene>
    <name evidence="2" type="ORF">HNQ86_001923</name>
    <name evidence="1" type="ORF">LF63_0101545</name>
</gene>
<reference evidence="1 3" key="1">
    <citation type="submission" date="2014-09" db="EMBL/GenBank/DDBJ databases">
        <title>Xanthomonadaceae 3.5X direct submission.</title>
        <authorList>
            <person name="Fang T."/>
            <person name="Wang H."/>
        </authorList>
    </citation>
    <scope>NUCLEOTIDE SEQUENCE [LARGE SCALE GENOMIC DNA]</scope>
    <source>
        <strain evidence="1 3">3.5X</strain>
    </source>
</reference>
<organism evidence="1 3">
    <name type="scientific">Oleiagrimonas soli</name>
    <dbReference type="NCBI Taxonomy" id="1543381"/>
    <lineage>
        <taxon>Bacteria</taxon>
        <taxon>Pseudomonadati</taxon>
        <taxon>Pseudomonadota</taxon>
        <taxon>Gammaproteobacteria</taxon>
        <taxon>Lysobacterales</taxon>
        <taxon>Rhodanobacteraceae</taxon>
        <taxon>Oleiagrimonas</taxon>
    </lineage>
</organism>
<dbReference type="STRING" id="1543381.LF63_0101545"/>
<dbReference type="Proteomes" id="UP000029708">
    <property type="component" value="Unassembled WGS sequence"/>
</dbReference>
<dbReference type="HOGENOM" id="CLU_088948_1_0_6"/>
<dbReference type="AlphaFoldDB" id="A0A099CYV7"/>
<reference evidence="2 4" key="2">
    <citation type="submission" date="2020-08" db="EMBL/GenBank/DDBJ databases">
        <title>Genomic Encyclopedia of Type Strains, Phase IV (KMG-IV): sequencing the most valuable type-strain genomes for metagenomic binning, comparative biology and taxonomic classification.</title>
        <authorList>
            <person name="Goeker M."/>
        </authorList>
    </citation>
    <scope>NUCLEOTIDE SEQUENCE [LARGE SCALE GENOMIC DNA]</scope>
    <source>
        <strain evidence="2 4">DSM 107085</strain>
    </source>
</reference>
<protein>
    <submittedName>
        <fullName evidence="1">General secretion pathway protein GspM</fullName>
    </submittedName>
    <submittedName>
        <fullName evidence="2">General secretion pathway protein M</fullName>
    </submittedName>
</protein>
<dbReference type="NCBIfam" id="NF040576">
    <property type="entry name" value="T2SS_GspM_XpsM"/>
    <property type="match status" value="1"/>
</dbReference>
<dbReference type="RefSeq" id="WP_043099166.1">
    <property type="nucleotide sequence ID" value="NZ_JACHET010000001.1"/>
</dbReference>
<evidence type="ECO:0000313" key="3">
    <source>
        <dbReference type="Proteomes" id="UP000029708"/>
    </source>
</evidence>
<proteinExistence type="predicted"/>
<accession>A0A099CYV7</accession>
<dbReference type="Pfam" id="PF10741">
    <property type="entry name" value="T2SSM_b"/>
    <property type="match status" value="1"/>
</dbReference>
<sequence>MRLKPAESRVLAILLALLALGLGYLLLVHWWFVAPQLGMADQMQQLRDDEHRYAAIIAERADLQKRLAKLQQGQAASSALLADSDPSTASANLMQHAVEVAAAHTGQGPCSVTQKMPVQSDPGDGPYRKVTVNISLRCGMHALAGVLYDLEQGTPYLFIDNFSAYRSPIRSPDGSMQPLQVQFSLSGYLRQPPAAGGKS</sequence>
<keyword evidence="3" id="KW-1185">Reference proteome</keyword>